<accession>A0ABT2UAI7</accession>
<evidence type="ECO:0000313" key="4">
    <source>
        <dbReference type="Proteomes" id="UP001652445"/>
    </source>
</evidence>
<evidence type="ECO:0000256" key="1">
    <source>
        <dbReference type="SAM" id="MobiDB-lite"/>
    </source>
</evidence>
<evidence type="ECO:0000259" key="2">
    <source>
        <dbReference type="PROSITE" id="PS50164"/>
    </source>
</evidence>
<organism evidence="3 4">
    <name type="scientific">Paenibacillus baimaensis</name>
    <dbReference type="NCBI Taxonomy" id="2982185"/>
    <lineage>
        <taxon>Bacteria</taxon>
        <taxon>Bacillati</taxon>
        <taxon>Bacillota</taxon>
        <taxon>Bacilli</taxon>
        <taxon>Bacillales</taxon>
        <taxon>Paenibacillaceae</taxon>
        <taxon>Paenibacillus</taxon>
    </lineage>
</organism>
<dbReference type="RefSeq" id="WP_262683173.1">
    <property type="nucleotide sequence ID" value="NZ_JAOQIO010000011.1"/>
</dbReference>
<feature type="domain" description="GIY-YIG" evidence="2">
    <location>
        <begin position="12"/>
        <end position="90"/>
    </location>
</feature>
<gene>
    <name evidence="3" type="ORF">OB236_05865</name>
</gene>
<dbReference type="InterPro" id="IPR035901">
    <property type="entry name" value="GIY-YIG_endonuc_sf"/>
</dbReference>
<proteinExistence type="predicted"/>
<dbReference type="SMART" id="SM00465">
    <property type="entry name" value="GIYc"/>
    <property type="match status" value="1"/>
</dbReference>
<dbReference type="CDD" id="cd10434">
    <property type="entry name" value="GIY-YIG_UvrC_Cho"/>
    <property type="match status" value="1"/>
</dbReference>
<dbReference type="PANTHER" id="PTHR30562:SF1">
    <property type="entry name" value="UVRABC SYSTEM PROTEIN C"/>
    <property type="match status" value="1"/>
</dbReference>
<dbReference type="Gene3D" id="3.40.1440.10">
    <property type="entry name" value="GIY-YIG endonuclease"/>
    <property type="match status" value="1"/>
</dbReference>
<dbReference type="Pfam" id="PF01541">
    <property type="entry name" value="GIY-YIG"/>
    <property type="match status" value="1"/>
</dbReference>
<dbReference type="InterPro" id="IPR050066">
    <property type="entry name" value="UvrABC_protein_C"/>
</dbReference>
<dbReference type="PANTHER" id="PTHR30562">
    <property type="entry name" value="UVRC/OXIDOREDUCTASE"/>
    <property type="match status" value="1"/>
</dbReference>
<sequence length="407" mass="46869">MSFVFHAGEYPEAPGCYLMKNAAGRIIYVGKSKNLRSRLRSYFQQRKHHKKIVQLVQEIAAIEVVLVNNEPESLLLENNLIKIHKPYYNRALKKDNSGYAYLQLTAEPVPRLDVFYRNRKSTPDHMDTPQRYPLHSRKQQKRMVSLSAGSTARELPHLPTVMKQAAGPSAVSLNQQRFGPYPSSRFRNAVLEFVTDHFRLRTCRTLPKRACLLYHIGKCSGVCEGWISEEAYRDTASQAAELLVNNGEALIAAMYSKMGDYAERLEFEKAENMLRHIRILERLPVKQIVDREVIVNQDVLYFGEGQVMIAKVQEGMLRDFYMQELTGADQETGAACDSFLISHYRTERPDELIVNRVVDPRKVRASLRAAGSKPLLITQPKHGLKYDLLKLCKDNYEYRMQRDQYHS</sequence>
<dbReference type="PROSITE" id="PS50164">
    <property type="entry name" value="GIY_YIG"/>
    <property type="match status" value="1"/>
</dbReference>
<feature type="region of interest" description="Disordered" evidence="1">
    <location>
        <begin position="120"/>
        <end position="140"/>
    </location>
</feature>
<dbReference type="Proteomes" id="UP001652445">
    <property type="component" value="Unassembled WGS sequence"/>
</dbReference>
<dbReference type="EMBL" id="JAOQIO010000011">
    <property type="protein sequence ID" value="MCU6791653.1"/>
    <property type="molecule type" value="Genomic_DNA"/>
</dbReference>
<dbReference type="InterPro" id="IPR047296">
    <property type="entry name" value="GIY-YIG_UvrC_Cho"/>
</dbReference>
<reference evidence="3 4" key="1">
    <citation type="submission" date="2022-09" db="EMBL/GenBank/DDBJ databases">
        <authorList>
            <person name="Han X.L."/>
            <person name="Wang Q."/>
            <person name="Lu T."/>
        </authorList>
    </citation>
    <scope>NUCLEOTIDE SEQUENCE [LARGE SCALE GENOMIC DNA]</scope>
    <source>
        <strain evidence="3 4">WQ 127069</strain>
    </source>
</reference>
<evidence type="ECO:0000313" key="3">
    <source>
        <dbReference type="EMBL" id="MCU6791653.1"/>
    </source>
</evidence>
<name>A0ABT2UAI7_9BACL</name>
<dbReference type="InterPro" id="IPR000305">
    <property type="entry name" value="GIY-YIG_endonuc"/>
</dbReference>
<dbReference type="SUPFAM" id="SSF82771">
    <property type="entry name" value="GIY-YIG endonuclease"/>
    <property type="match status" value="1"/>
</dbReference>
<keyword evidence="4" id="KW-1185">Reference proteome</keyword>
<protein>
    <submittedName>
        <fullName evidence="3">GIY-YIG nuclease family protein</fullName>
    </submittedName>
</protein>
<comment type="caution">
    <text evidence="3">The sequence shown here is derived from an EMBL/GenBank/DDBJ whole genome shotgun (WGS) entry which is preliminary data.</text>
</comment>